<dbReference type="CDD" id="cd03723">
    <property type="entry name" value="SOCS_ASB4_ASB18"/>
    <property type="match status" value="1"/>
</dbReference>
<comment type="pathway">
    <text evidence="1">Protein modification; protein ubiquitination.</text>
</comment>
<evidence type="ECO:0000256" key="3">
    <source>
        <dbReference type="ARBA" id="ARBA00023043"/>
    </source>
</evidence>
<dbReference type="AlphaFoldDB" id="A0A7L1WEQ0"/>
<dbReference type="InterPro" id="IPR001496">
    <property type="entry name" value="SOCS_box"/>
</dbReference>
<feature type="domain" description="SOCS box" evidence="6">
    <location>
        <begin position="365"/>
        <end position="403"/>
    </location>
</feature>
<keyword evidence="5" id="KW-0812">Transmembrane</keyword>
<name>A0A7L1WEQ0_9PASS</name>
<keyword evidence="5" id="KW-0472">Membrane</keyword>
<protein>
    <submittedName>
        <fullName evidence="7">ASB4 protein</fullName>
    </submittedName>
</protein>
<dbReference type="FunFam" id="1.10.750.20:FF:000001">
    <property type="entry name" value="Ankyrin repeat and SOCS box containing 1"/>
    <property type="match status" value="1"/>
</dbReference>
<keyword evidence="8" id="KW-1185">Reference proteome</keyword>
<dbReference type="SUPFAM" id="SSF48403">
    <property type="entry name" value="Ankyrin repeat"/>
    <property type="match status" value="1"/>
</dbReference>
<dbReference type="GO" id="GO:0016567">
    <property type="term" value="P:protein ubiquitination"/>
    <property type="evidence" value="ECO:0007669"/>
    <property type="project" value="UniProtKB-UniPathway"/>
</dbReference>
<feature type="repeat" description="ANK" evidence="4">
    <location>
        <begin position="73"/>
        <end position="105"/>
    </location>
</feature>
<evidence type="ECO:0000313" key="8">
    <source>
        <dbReference type="Proteomes" id="UP000536092"/>
    </source>
</evidence>
<dbReference type="EMBL" id="VXBV01004584">
    <property type="protein sequence ID" value="NXO96265.1"/>
    <property type="molecule type" value="Genomic_DNA"/>
</dbReference>
<dbReference type="Gene3D" id="1.25.40.20">
    <property type="entry name" value="Ankyrin repeat-containing domain"/>
    <property type="match status" value="1"/>
</dbReference>
<evidence type="ECO:0000256" key="1">
    <source>
        <dbReference type="ARBA" id="ARBA00004906"/>
    </source>
</evidence>
<proteinExistence type="predicted"/>
<evidence type="ECO:0000256" key="4">
    <source>
        <dbReference type="PROSITE-ProRule" id="PRU00023"/>
    </source>
</evidence>
<reference evidence="7 8" key="1">
    <citation type="submission" date="2019-09" db="EMBL/GenBank/DDBJ databases">
        <title>Bird 10,000 Genomes (B10K) Project - Family phase.</title>
        <authorList>
            <person name="Zhang G."/>
        </authorList>
    </citation>
    <scope>NUCLEOTIDE SEQUENCE [LARGE SCALE GENOMIC DNA]</scope>
    <source>
        <strain evidence="7">B10K-DU-002-20</strain>
        <tissue evidence="7">Muscle</tissue>
    </source>
</reference>
<dbReference type="Pfam" id="PF07525">
    <property type="entry name" value="SOCS_box"/>
    <property type="match status" value="1"/>
</dbReference>
<dbReference type="Gene3D" id="1.10.750.20">
    <property type="entry name" value="SOCS box"/>
    <property type="match status" value="1"/>
</dbReference>
<dbReference type="PANTHER" id="PTHR24198:SF165">
    <property type="entry name" value="ANKYRIN REPEAT-CONTAINING PROTEIN-RELATED"/>
    <property type="match status" value="1"/>
</dbReference>
<dbReference type="Pfam" id="PF12796">
    <property type="entry name" value="Ank_2"/>
    <property type="match status" value="1"/>
</dbReference>
<dbReference type="SUPFAM" id="SSF158235">
    <property type="entry name" value="SOCS box-like"/>
    <property type="match status" value="1"/>
</dbReference>
<evidence type="ECO:0000256" key="2">
    <source>
        <dbReference type="ARBA" id="ARBA00022737"/>
    </source>
</evidence>
<sequence>ENTEKKITRAAAAKLVKKAFLEALKSNDFETLEELLSQKKIDVDTVFEVEDENLILASYKQGYWLPSYKLKISWATGLHLAVMYGHLESLLVLLNHNATINCRPNGKAAIHIACEMANVECLKILCNHGAKLNCFSMSGQAPLHFCTTRTSMPCAQQLLWREVYLSLPSIGGDSCLYLRLLVPISLIRGSFSHSVSSLHLSFPSLSLYSKIVSHFSASSLVPNQSISSRAPLNQAVSISLGFFSLFHLVLLLSYFHIKGHPSSSFLFKFPGPKKNFFKHLLFEIWPWKIGCSFLYHFFISHGCSQTHAWRNKRILSCHSHPRAVEVVVNSYEHIKSTSKWKAAIPEDVLERHQDFYDSLFTVCSNSPRSLMHLCRCAIRAILSERCHREVPLLSIPLSMKKYLLLEPEGIIY</sequence>
<dbReference type="Proteomes" id="UP000536092">
    <property type="component" value="Unassembled WGS sequence"/>
</dbReference>
<evidence type="ECO:0000259" key="6">
    <source>
        <dbReference type="PROSITE" id="PS50225"/>
    </source>
</evidence>
<evidence type="ECO:0000313" key="7">
    <source>
        <dbReference type="EMBL" id="NXO96265.1"/>
    </source>
</evidence>
<dbReference type="PROSITE" id="PS50225">
    <property type="entry name" value="SOCS"/>
    <property type="match status" value="1"/>
</dbReference>
<evidence type="ECO:0000256" key="5">
    <source>
        <dbReference type="SAM" id="Phobius"/>
    </source>
</evidence>
<dbReference type="PROSITE" id="PS50297">
    <property type="entry name" value="ANK_REP_REGION"/>
    <property type="match status" value="2"/>
</dbReference>
<accession>A0A7L1WEQ0</accession>
<dbReference type="SMART" id="SM00248">
    <property type="entry name" value="ANK"/>
    <property type="match status" value="2"/>
</dbReference>
<keyword evidence="2" id="KW-0677">Repeat</keyword>
<dbReference type="PROSITE" id="PS50088">
    <property type="entry name" value="ANK_REPEAT"/>
    <property type="match status" value="2"/>
</dbReference>
<feature type="transmembrane region" description="Helical" evidence="5">
    <location>
        <begin position="235"/>
        <end position="255"/>
    </location>
</feature>
<dbReference type="InterPro" id="IPR002110">
    <property type="entry name" value="Ankyrin_rpt"/>
</dbReference>
<dbReference type="PANTHER" id="PTHR24198">
    <property type="entry name" value="ANKYRIN REPEAT AND PROTEIN KINASE DOMAIN-CONTAINING PROTEIN"/>
    <property type="match status" value="1"/>
</dbReference>
<keyword evidence="3 4" id="KW-0040">ANK repeat</keyword>
<dbReference type="SMART" id="SM00969">
    <property type="entry name" value="SOCS_box"/>
    <property type="match status" value="1"/>
</dbReference>
<feature type="repeat" description="ANK" evidence="4">
    <location>
        <begin position="105"/>
        <end position="137"/>
    </location>
</feature>
<organism evidence="7 8">
    <name type="scientific">Certhia brachydactyla</name>
    <name type="common">short-toed tree-creeper</name>
    <dbReference type="NCBI Taxonomy" id="73330"/>
    <lineage>
        <taxon>Eukaryota</taxon>
        <taxon>Metazoa</taxon>
        <taxon>Chordata</taxon>
        <taxon>Craniata</taxon>
        <taxon>Vertebrata</taxon>
        <taxon>Euteleostomi</taxon>
        <taxon>Archelosauria</taxon>
        <taxon>Archosauria</taxon>
        <taxon>Dinosauria</taxon>
        <taxon>Saurischia</taxon>
        <taxon>Theropoda</taxon>
        <taxon>Coelurosauria</taxon>
        <taxon>Aves</taxon>
        <taxon>Neognathae</taxon>
        <taxon>Neoaves</taxon>
        <taxon>Telluraves</taxon>
        <taxon>Australaves</taxon>
        <taxon>Passeriformes</taxon>
        <taxon>Certhiidae</taxon>
        <taxon>Certhiinae</taxon>
        <taxon>Certhia</taxon>
    </lineage>
</organism>
<feature type="non-terminal residue" evidence="7">
    <location>
        <position position="412"/>
    </location>
</feature>
<dbReference type="UniPathway" id="UPA00143"/>
<feature type="non-terminal residue" evidence="7">
    <location>
        <position position="1"/>
    </location>
</feature>
<dbReference type="InterPro" id="IPR036770">
    <property type="entry name" value="Ankyrin_rpt-contain_sf"/>
</dbReference>
<gene>
    <name evidence="7" type="primary">Asb4</name>
    <name evidence="7" type="ORF">CERBRA_R00749</name>
</gene>
<comment type="caution">
    <text evidence="7">The sequence shown here is derived from an EMBL/GenBank/DDBJ whole genome shotgun (WGS) entry which is preliminary data.</text>
</comment>
<dbReference type="OrthoDB" id="539213at2759"/>
<dbReference type="GO" id="GO:0035556">
    <property type="term" value="P:intracellular signal transduction"/>
    <property type="evidence" value="ECO:0007669"/>
    <property type="project" value="InterPro"/>
</dbReference>
<dbReference type="InterPro" id="IPR036036">
    <property type="entry name" value="SOCS_box-like_dom_sf"/>
</dbReference>
<keyword evidence="5" id="KW-1133">Transmembrane helix</keyword>